<evidence type="ECO:0000256" key="8">
    <source>
        <dbReference type="ARBA" id="ARBA00024343"/>
    </source>
</evidence>
<dbReference type="SMART" id="SM00380">
    <property type="entry name" value="AP2"/>
    <property type="match status" value="1"/>
</dbReference>
<dbReference type="Gene3D" id="3.30.730.10">
    <property type="entry name" value="AP2/ERF domain"/>
    <property type="match status" value="1"/>
</dbReference>
<reference evidence="10 11" key="1">
    <citation type="submission" date="2019-06" db="EMBL/GenBank/DDBJ databases">
        <title>A chromosomal-level reference genome of Carpinus fangiana (Coryloideae, Betulaceae).</title>
        <authorList>
            <person name="Yang X."/>
            <person name="Wang Z."/>
            <person name="Zhang L."/>
            <person name="Hao G."/>
            <person name="Liu J."/>
            <person name="Yang Y."/>
        </authorList>
    </citation>
    <scope>NUCLEOTIDE SEQUENCE [LARGE SCALE GENOMIC DNA]</scope>
    <source>
        <strain evidence="10">Cfa_2016G</strain>
        <tissue evidence="10">Leaf</tissue>
    </source>
</reference>
<dbReference type="GO" id="GO:0005634">
    <property type="term" value="C:nucleus"/>
    <property type="evidence" value="ECO:0007669"/>
    <property type="project" value="UniProtKB-SubCell"/>
</dbReference>
<dbReference type="SUPFAM" id="SSF54171">
    <property type="entry name" value="DNA-binding domain"/>
    <property type="match status" value="1"/>
</dbReference>
<comment type="similarity">
    <text evidence="8">Belongs to the AP2/ERF transcription factor family. ERF subfamily.</text>
</comment>
<evidence type="ECO:0000256" key="5">
    <source>
        <dbReference type="ARBA" id="ARBA00023159"/>
    </source>
</evidence>
<evidence type="ECO:0000256" key="7">
    <source>
        <dbReference type="ARBA" id="ARBA00023242"/>
    </source>
</evidence>
<dbReference type="GO" id="GO:0006950">
    <property type="term" value="P:response to stress"/>
    <property type="evidence" value="ECO:0007669"/>
    <property type="project" value="TreeGrafter"/>
</dbReference>
<keyword evidence="4" id="KW-0238">DNA-binding</keyword>
<dbReference type="OrthoDB" id="1779630at2759"/>
<keyword evidence="6" id="KW-0804">Transcription</keyword>
<dbReference type="Pfam" id="PF00847">
    <property type="entry name" value="AP2"/>
    <property type="match status" value="1"/>
</dbReference>
<name>A0A5N6QPW7_9ROSI</name>
<evidence type="ECO:0000256" key="4">
    <source>
        <dbReference type="ARBA" id="ARBA00023125"/>
    </source>
</evidence>
<evidence type="ECO:0000313" key="11">
    <source>
        <dbReference type="Proteomes" id="UP000327013"/>
    </source>
</evidence>
<dbReference type="GO" id="GO:0045893">
    <property type="term" value="P:positive regulation of DNA-templated transcription"/>
    <property type="evidence" value="ECO:0007669"/>
    <property type="project" value="TreeGrafter"/>
</dbReference>
<dbReference type="InterPro" id="IPR001471">
    <property type="entry name" value="AP2/ERF_dom"/>
</dbReference>
<feature type="domain" description="AP2/ERF" evidence="9">
    <location>
        <begin position="47"/>
        <end position="104"/>
    </location>
</feature>
<keyword evidence="7" id="KW-0539">Nucleus</keyword>
<dbReference type="GO" id="GO:0000976">
    <property type="term" value="F:transcription cis-regulatory region binding"/>
    <property type="evidence" value="ECO:0007669"/>
    <property type="project" value="TreeGrafter"/>
</dbReference>
<keyword evidence="5" id="KW-0010">Activator</keyword>
<sequence>MSVDETLAKWKESQIQLDSKPIRKIQGIGSKKGCMKGKGGPENSKCKYRGVRQRKWGKWVAEIRQPNGGNRLWLGTFANSLEAAHAYDNAARAMFRSGARVNFPESCSTAAGLDSTTTSNNSVVFAVHESTSVSPNLRNEDVESIAFADNEAASVEDIAHISPNVKNETGKGELRANTQHSVVAETNTVSSTIQEDLTCHFMDEDGIFDLVDIHGHFDDDFFSSIESLFTFDFDAGHLGFLGDDQCGQLQNPNDKLLGF</sequence>
<dbReference type="EMBL" id="CM017322">
    <property type="protein sequence ID" value="KAE8009205.1"/>
    <property type="molecule type" value="Genomic_DNA"/>
</dbReference>
<evidence type="ECO:0000313" key="10">
    <source>
        <dbReference type="EMBL" id="KAE8009205.1"/>
    </source>
</evidence>
<organism evidence="10 11">
    <name type="scientific">Carpinus fangiana</name>
    <dbReference type="NCBI Taxonomy" id="176857"/>
    <lineage>
        <taxon>Eukaryota</taxon>
        <taxon>Viridiplantae</taxon>
        <taxon>Streptophyta</taxon>
        <taxon>Embryophyta</taxon>
        <taxon>Tracheophyta</taxon>
        <taxon>Spermatophyta</taxon>
        <taxon>Magnoliopsida</taxon>
        <taxon>eudicotyledons</taxon>
        <taxon>Gunneridae</taxon>
        <taxon>Pentapetalae</taxon>
        <taxon>rosids</taxon>
        <taxon>fabids</taxon>
        <taxon>Fagales</taxon>
        <taxon>Betulaceae</taxon>
        <taxon>Carpinus</taxon>
    </lineage>
</organism>
<dbReference type="PROSITE" id="PS51032">
    <property type="entry name" value="AP2_ERF"/>
    <property type="match status" value="1"/>
</dbReference>
<evidence type="ECO:0000256" key="2">
    <source>
        <dbReference type="ARBA" id="ARBA00023015"/>
    </source>
</evidence>
<comment type="subcellular location">
    <subcellularLocation>
        <location evidence="1">Nucleus</location>
    </subcellularLocation>
</comment>
<dbReference type="CDD" id="cd00018">
    <property type="entry name" value="AP2"/>
    <property type="match status" value="1"/>
</dbReference>
<proteinExistence type="inferred from homology"/>
<dbReference type="InterPro" id="IPR036955">
    <property type="entry name" value="AP2/ERF_dom_sf"/>
</dbReference>
<dbReference type="PANTHER" id="PTHR31241">
    <property type="entry name" value="DEHYDRATION-RESPONSIVE ELEMENT-BINDING PROTEIN 2C"/>
    <property type="match status" value="1"/>
</dbReference>
<evidence type="ECO:0000256" key="3">
    <source>
        <dbReference type="ARBA" id="ARBA00023016"/>
    </source>
</evidence>
<dbReference type="AlphaFoldDB" id="A0A5N6QPW7"/>
<dbReference type="GO" id="GO:0003700">
    <property type="term" value="F:DNA-binding transcription factor activity"/>
    <property type="evidence" value="ECO:0007669"/>
    <property type="project" value="InterPro"/>
</dbReference>
<dbReference type="FunFam" id="3.30.730.10:FF:000001">
    <property type="entry name" value="Ethylene-responsive transcription factor 2"/>
    <property type="match status" value="1"/>
</dbReference>
<protein>
    <recommendedName>
        <fullName evidence="9">AP2/ERF domain-containing protein</fullName>
    </recommendedName>
</protein>
<evidence type="ECO:0000256" key="6">
    <source>
        <dbReference type="ARBA" id="ARBA00023163"/>
    </source>
</evidence>
<evidence type="ECO:0000259" key="9">
    <source>
        <dbReference type="PROSITE" id="PS51032"/>
    </source>
</evidence>
<accession>A0A5N6QPW7</accession>
<keyword evidence="11" id="KW-1185">Reference proteome</keyword>
<dbReference type="PANTHER" id="PTHR31241:SF62">
    <property type="entry name" value="DEHYDRATION-RESPONSIVE ELEMENT-BINDING PROTEIN 2D"/>
    <property type="match status" value="1"/>
</dbReference>
<dbReference type="InterPro" id="IPR016177">
    <property type="entry name" value="DNA-bd_dom_sf"/>
</dbReference>
<gene>
    <name evidence="10" type="ORF">FH972_005654</name>
</gene>
<evidence type="ECO:0000256" key="1">
    <source>
        <dbReference type="ARBA" id="ARBA00004123"/>
    </source>
</evidence>
<keyword evidence="3" id="KW-0346">Stress response</keyword>
<keyword evidence="2" id="KW-0805">Transcription regulation</keyword>
<dbReference type="Proteomes" id="UP000327013">
    <property type="component" value="Chromosome 2"/>
</dbReference>
<dbReference type="PRINTS" id="PR00367">
    <property type="entry name" value="ETHRSPELEMNT"/>
</dbReference>